<keyword evidence="5 10" id="KW-0067">ATP-binding</keyword>
<name>A0ABD2KEB0_9BILA</name>
<evidence type="ECO:0000256" key="12">
    <source>
        <dbReference type="SAM" id="Coils"/>
    </source>
</evidence>
<dbReference type="InterPro" id="IPR017441">
    <property type="entry name" value="Protein_kinase_ATP_BS"/>
</dbReference>
<evidence type="ECO:0000256" key="2">
    <source>
        <dbReference type="ARBA" id="ARBA00022679"/>
    </source>
</evidence>
<dbReference type="Proteomes" id="UP001620626">
    <property type="component" value="Unassembled WGS sequence"/>
</dbReference>
<evidence type="ECO:0000256" key="6">
    <source>
        <dbReference type="ARBA" id="ARBA00023137"/>
    </source>
</evidence>
<dbReference type="GO" id="GO:0005524">
    <property type="term" value="F:ATP binding"/>
    <property type="evidence" value="ECO:0007669"/>
    <property type="project" value="UniProtKB-UniRule"/>
</dbReference>
<dbReference type="PROSITE" id="PS50011">
    <property type="entry name" value="PROTEIN_KINASE_DOM"/>
    <property type="match status" value="1"/>
</dbReference>
<feature type="coiled-coil region" evidence="12">
    <location>
        <begin position="363"/>
        <end position="622"/>
    </location>
</feature>
<keyword evidence="4" id="KW-0418">Kinase</keyword>
<feature type="compositionally biased region" description="Pro residues" evidence="13">
    <location>
        <begin position="2021"/>
        <end position="2033"/>
    </location>
</feature>
<feature type="binding site" evidence="10">
    <location>
        <position position="1640"/>
    </location>
    <ligand>
        <name>ATP</name>
        <dbReference type="ChEBI" id="CHEBI:30616"/>
    </ligand>
</feature>
<dbReference type="PANTHER" id="PTHR24416:SF604">
    <property type="entry name" value="RECEPTOR PROTEIN-TYROSINE KINASE"/>
    <property type="match status" value="1"/>
</dbReference>
<evidence type="ECO:0000256" key="7">
    <source>
        <dbReference type="ARBA" id="ARBA00023157"/>
    </source>
</evidence>
<comment type="caution">
    <text evidence="17">The sequence shown here is derived from an EMBL/GenBank/DDBJ whole genome shotgun (WGS) entry which is preliminary data.</text>
</comment>
<dbReference type="InterPro" id="IPR000719">
    <property type="entry name" value="Prot_kinase_dom"/>
</dbReference>
<protein>
    <recommendedName>
        <fullName evidence="11">Tyrosine-protein kinase receptor</fullName>
        <ecNumber evidence="11">2.7.10.1</ecNumber>
    </recommendedName>
</protein>
<feature type="transmembrane region" description="Helical" evidence="14">
    <location>
        <begin position="645"/>
        <end position="662"/>
    </location>
</feature>
<dbReference type="PROSITE" id="PS00107">
    <property type="entry name" value="PROTEIN_KINASE_ATP"/>
    <property type="match status" value="1"/>
</dbReference>
<dbReference type="PANTHER" id="PTHR24416">
    <property type="entry name" value="TYROSINE-PROTEIN KINASE RECEPTOR"/>
    <property type="match status" value="1"/>
</dbReference>
<dbReference type="SMART" id="SM00219">
    <property type="entry name" value="TyrKc"/>
    <property type="match status" value="1"/>
</dbReference>
<dbReference type="Gene3D" id="2.60.120.200">
    <property type="match status" value="2"/>
</dbReference>
<evidence type="ECO:0000259" key="16">
    <source>
        <dbReference type="PROSITE" id="PS50060"/>
    </source>
</evidence>
<evidence type="ECO:0000256" key="5">
    <source>
        <dbReference type="ARBA" id="ARBA00022840"/>
    </source>
</evidence>
<accession>A0ABD2KEB0</accession>
<feature type="compositionally biased region" description="Polar residues" evidence="13">
    <location>
        <begin position="1931"/>
        <end position="1943"/>
    </location>
</feature>
<feature type="region of interest" description="Disordered" evidence="13">
    <location>
        <begin position="1893"/>
        <end position="1943"/>
    </location>
</feature>
<evidence type="ECO:0000256" key="8">
    <source>
        <dbReference type="ARBA" id="ARBA00051243"/>
    </source>
</evidence>
<dbReference type="InterPro" id="IPR008266">
    <property type="entry name" value="Tyr_kinase_AS"/>
</dbReference>
<dbReference type="Pfam" id="PF07714">
    <property type="entry name" value="PK_Tyr_Ser-Thr"/>
    <property type="match status" value="1"/>
</dbReference>
<feature type="compositionally biased region" description="Low complexity" evidence="13">
    <location>
        <begin position="2034"/>
        <end position="2044"/>
    </location>
</feature>
<dbReference type="PROSITE" id="PS50060">
    <property type="entry name" value="MAM_2"/>
    <property type="match status" value="1"/>
</dbReference>
<evidence type="ECO:0000313" key="18">
    <source>
        <dbReference type="Proteomes" id="UP001620626"/>
    </source>
</evidence>
<keyword evidence="3 10" id="KW-0547">Nucleotide-binding</keyword>
<dbReference type="EC" id="2.7.10.1" evidence="11"/>
<dbReference type="InterPro" id="IPR013320">
    <property type="entry name" value="ConA-like_dom_sf"/>
</dbReference>
<sequence>MDLLTIGGIASALVLVLTACFIMFKLLSRETTFEEAYSDSAIKLLTNQPITEKGTKKDKHKHKPKRKQSPKDGRQTNNKQTEEEVNVSQSEMASAEVGKSEMIDSEEKKTEEEGNSKQKRKSDKHKQKMKSKSPKAETNSEGAEEKEIPNGQLGNEEEKRQNTFEEVTEEKAVEAQPTAKKSKKSASLKDISMPQAIERLKEIGELEPEFINYLQEMSNDVKAKENKFRTEIKELKTEKNEFEKNLKNATAEMETLRFETDKIMKEKKEQNDRHLIFEQTVRQKLVETVQLKEENKKLVEMLEQTNAKFAQTDHQFTQKLGMINHELIKAREECAKHKNYTDAVTAEAMKTKQETEEALRKAHINFEGTLKALQAELNKEREQRKAQDKECQMAKNMVDQMMSDVSNSQNQLKDAMVSKSAYDDRIQTLQNELNREKDHHMKVMMNAQKQVGELSQELEKALVAYGNLAKQQSNDSAKCAELNARNQKMGEEISQLKNEAKCASEVDGLKNSVAELTKSLEEQKKKNQDLQNEKEKLMDDLTKAQHSLMNGGPKSEIANTTDQIVNSEQLDRLTKENQSYKRTLDSLNDQLEKVSRIAEELEREKDTKIAELEERLAQLLILSHKRMFLLFHFTFTPIQISLSDYAFVPIVLFLALFFGFFCDFAKGRMALFVATVAFLFSLPFARNGQSEHGEVSSPLCSFESAGGCPYWTFANSAELSPTHSHQSLGDSPRTDNNGTAQSFRHGSLNDNFYVVLSGGGSASNHYATRQIVAASAKQSAEEPIAMLVSPFFGRTAPQCELLFRYRLLGQHGAELLVATEQLSLRSLHPDSPQEEDDDWTRPTLRARFEVNAASGETWSHARVGIGTFGFPTRIRVECHPSQLYDGHSNSEDPIEAELRVECSVDDLELVNCQEQIWQGADAAGKCAESELTCRRAEGGEGERCLNVDQICDMHTDCEEGEDEREDVHHCSEVPEGAKCDFEDNRWAGGCAHWRIFSGQAGGAPQLNGSSSAARHLVSVSDARQRRAGIPPGEYFYEGRHYRTGRFLFFSSYEHHQHSGQHDIVYSSAISPPFPRLSHDAKCALRFFYCHTGYSPFQVFLSRRNSPQEMAKPLWAPSKDDFGREPCEWRRASVGITPAIVSGEYSLKLSFAKLADSFGSIAIDDLSLSPGCFNGKGNGRLLPDRFTQIACDDISSDKKCDEENNDQKWTVATSGEFRLELAGAAGGSFPTRQSSWGNLLVANVRLEAGKQIGVRLGGRGECLCDETATVIASESAKLQNVLCSRPLALSPEGFAFSADQLPGCGGGGASLFFYGRNLAAIAGGGGGDFPTQTSGDLISKRRVSGRGVSLGKDAGANSNASANDGCESTECIDGHIFGHNLSDVRAGQCPQGTKWAHKGGKGGGGASCGPGGGGGGGFKGGDGILLGPGQPGSSLLLLFPSSVPRIVVPNANPGPGRLLLLACPQTLCPSSSNCSFAPPQSKISPRAFCICAGGHKVPLNGSCVELPSLLDRLLPPHDQVPPMLLLSSLLLVLLSALLSLLCCVQLCRRSKSSTHCTDVHELMAIAAEAGGPVVSDGRGGHCGGNRISGNPIYEPLLLSSLPQIPRHLLRTEKSIGHGAFGEVFEGYLTDATGSSIKVAIKSLPVESARDFSDDFETEARLLSQFKHENIVKFFGVSFEQQPKFIVLEFLEGGDLKNFLRENRPRQDRDPSLKMADLLSAAADVARGCEHLEATRFVHRDIAARNCLLTAKIGRRIVKIADFGMARDIYRNDYYRKGGKAFLPVRWMPPESFLDGLFTTKTDVWAFGVLLWEIFSLGYIPYSGRENHEVMRLIVAGDRLDPPIGVPCELYDIMLCCWNTDAEKRPRFGDLVALFDSLLKRAELMAEPLPPIRHRLANERSVSATPSMSRSGDPHPTSTTSQATVSTVLSSAQEGGSITTSTYESMPTVGDGVCRAVFPPYQTRQIDEEGLISMAERKLDTQPSLSSSSSSHDSTLHESAGTVKLRHCIRRPPPLSLNTLRPLPRPRAAPPPPSCPASAALRPASAQTPPANGFHSQSNRSPFSAHRNLSLPPLPASKDDRGDQDSGIASARSIASADAALLIELRKNS</sequence>
<keyword evidence="18" id="KW-1185">Reference proteome</keyword>
<evidence type="ECO:0000259" key="15">
    <source>
        <dbReference type="PROSITE" id="PS50011"/>
    </source>
</evidence>
<dbReference type="GO" id="GO:0005886">
    <property type="term" value="C:plasma membrane"/>
    <property type="evidence" value="ECO:0007669"/>
    <property type="project" value="UniProtKB-SubCell"/>
</dbReference>
<evidence type="ECO:0000256" key="11">
    <source>
        <dbReference type="RuleBase" id="RU000312"/>
    </source>
</evidence>
<dbReference type="SUPFAM" id="SSF49899">
    <property type="entry name" value="Concanavalin A-like lectins/glucanases"/>
    <property type="match status" value="1"/>
</dbReference>
<evidence type="ECO:0000256" key="9">
    <source>
        <dbReference type="PROSITE-ProRule" id="PRU00124"/>
    </source>
</evidence>
<evidence type="ECO:0000256" key="14">
    <source>
        <dbReference type="SAM" id="Phobius"/>
    </source>
</evidence>
<proteinExistence type="inferred from homology"/>
<keyword evidence="11" id="KW-0675">Receptor</keyword>
<feature type="domain" description="MAM" evidence="16">
    <location>
        <begin position="977"/>
        <end position="1173"/>
    </location>
</feature>
<feature type="compositionally biased region" description="Polar residues" evidence="13">
    <location>
        <begin position="2045"/>
        <end position="2060"/>
    </location>
</feature>
<keyword evidence="11 14" id="KW-0812">Transmembrane</keyword>
<dbReference type="InterPro" id="IPR001245">
    <property type="entry name" value="Ser-Thr/Tyr_kinase_cat_dom"/>
</dbReference>
<evidence type="ECO:0000256" key="13">
    <source>
        <dbReference type="SAM" id="MobiDB-lite"/>
    </source>
</evidence>
<dbReference type="SUPFAM" id="SSF56112">
    <property type="entry name" value="Protein kinase-like (PK-like)"/>
    <property type="match status" value="1"/>
</dbReference>
<keyword evidence="6" id="KW-0829">Tyrosine-protein kinase</keyword>
<dbReference type="CDD" id="cd00112">
    <property type="entry name" value="LDLa"/>
    <property type="match status" value="1"/>
</dbReference>
<feature type="region of interest" description="Disordered" evidence="13">
    <location>
        <begin position="48"/>
        <end position="188"/>
    </location>
</feature>
<reference evidence="17 18" key="1">
    <citation type="submission" date="2024-10" db="EMBL/GenBank/DDBJ databases">
        <authorList>
            <person name="Kim D."/>
        </authorList>
    </citation>
    <scope>NUCLEOTIDE SEQUENCE [LARGE SCALE GENOMIC DNA]</scope>
    <source>
        <strain evidence="17">BH-2024</strain>
    </source>
</reference>
<dbReference type="PROSITE" id="PS00239">
    <property type="entry name" value="RECEPTOR_TYR_KIN_II"/>
    <property type="match status" value="1"/>
</dbReference>
<feature type="region of interest" description="Disordered" evidence="13">
    <location>
        <begin position="1977"/>
        <end position="2088"/>
    </location>
</feature>
<dbReference type="InterPro" id="IPR000998">
    <property type="entry name" value="MAM_dom"/>
</dbReference>
<dbReference type="InterPro" id="IPR020635">
    <property type="entry name" value="Tyr_kinase_cat_dom"/>
</dbReference>
<evidence type="ECO:0000256" key="4">
    <source>
        <dbReference type="ARBA" id="ARBA00022777"/>
    </source>
</evidence>
<feature type="compositionally biased region" description="Low complexity" evidence="13">
    <location>
        <begin position="1915"/>
        <end position="1930"/>
    </location>
</feature>
<dbReference type="InterPro" id="IPR002172">
    <property type="entry name" value="LDrepeatLR_classA_rpt"/>
</dbReference>
<dbReference type="GO" id="GO:0004714">
    <property type="term" value="F:transmembrane receptor protein tyrosine kinase activity"/>
    <property type="evidence" value="ECO:0007669"/>
    <property type="project" value="UniProtKB-EC"/>
</dbReference>
<dbReference type="InterPro" id="IPR050122">
    <property type="entry name" value="RTK"/>
</dbReference>
<gene>
    <name evidence="17" type="ORF">niasHT_028041</name>
</gene>
<feature type="compositionally biased region" description="Basic and acidic residues" evidence="13">
    <location>
        <begin position="156"/>
        <end position="173"/>
    </location>
</feature>
<evidence type="ECO:0000313" key="17">
    <source>
        <dbReference type="EMBL" id="KAL3101285.1"/>
    </source>
</evidence>
<feature type="region of interest" description="Disordered" evidence="13">
    <location>
        <begin position="722"/>
        <end position="741"/>
    </location>
</feature>
<feature type="transmembrane region" description="Helical" evidence="14">
    <location>
        <begin position="669"/>
        <end position="685"/>
    </location>
</feature>
<dbReference type="InterPro" id="IPR002011">
    <property type="entry name" value="Tyr_kinase_rcpt_2_CS"/>
</dbReference>
<dbReference type="PROSITE" id="PS50068">
    <property type="entry name" value="LDLRA_2"/>
    <property type="match status" value="1"/>
</dbReference>
<comment type="catalytic activity">
    <reaction evidence="8 11">
        <text>L-tyrosyl-[protein] + ATP = O-phospho-L-tyrosyl-[protein] + ADP + H(+)</text>
        <dbReference type="Rhea" id="RHEA:10596"/>
        <dbReference type="Rhea" id="RHEA-COMP:10136"/>
        <dbReference type="Rhea" id="RHEA-COMP:20101"/>
        <dbReference type="ChEBI" id="CHEBI:15378"/>
        <dbReference type="ChEBI" id="CHEBI:30616"/>
        <dbReference type="ChEBI" id="CHEBI:46858"/>
        <dbReference type="ChEBI" id="CHEBI:61978"/>
        <dbReference type="ChEBI" id="CHEBI:456216"/>
        <dbReference type="EC" id="2.7.10.1"/>
    </reaction>
</comment>
<evidence type="ECO:0000256" key="3">
    <source>
        <dbReference type="ARBA" id="ARBA00022741"/>
    </source>
</evidence>
<evidence type="ECO:0000256" key="10">
    <source>
        <dbReference type="PROSITE-ProRule" id="PRU10141"/>
    </source>
</evidence>
<dbReference type="PRINTS" id="PR00109">
    <property type="entry name" value="TYRKINASE"/>
</dbReference>
<feature type="compositionally biased region" description="Low complexity" evidence="13">
    <location>
        <begin position="1982"/>
        <end position="1997"/>
    </location>
</feature>
<evidence type="ECO:0000256" key="1">
    <source>
        <dbReference type="ARBA" id="ARBA00004251"/>
    </source>
</evidence>
<comment type="caution">
    <text evidence="9">Lacks conserved residue(s) required for the propagation of feature annotation.</text>
</comment>
<dbReference type="Gene3D" id="1.10.510.10">
    <property type="entry name" value="Transferase(Phosphotransferase) domain 1"/>
    <property type="match status" value="1"/>
</dbReference>
<feature type="compositionally biased region" description="Basic residues" evidence="13">
    <location>
        <begin position="56"/>
        <end position="68"/>
    </location>
</feature>
<dbReference type="PROSITE" id="PS00109">
    <property type="entry name" value="PROTEIN_KINASE_TYR"/>
    <property type="match status" value="1"/>
</dbReference>
<feature type="domain" description="Protein kinase" evidence="15">
    <location>
        <begin position="1608"/>
        <end position="1877"/>
    </location>
</feature>
<feature type="coiled-coil region" evidence="12">
    <location>
        <begin position="214"/>
        <end position="308"/>
    </location>
</feature>
<keyword evidence="7" id="KW-1015">Disulfide bond</keyword>
<dbReference type="EMBL" id="JBICBT010000783">
    <property type="protein sequence ID" value="KAL3101285.1"/>
    <property type="molecule type" value="Genomic_DNA"/>
</dbReference>
<keyword evidence="2" id="KW-0808">Transferase</keyword>
<dbReference type="FunFam" id="1.10.510.10:FF:000113">
    <property type="entry name" value="Tyrosine-protein kinase receptor"/>
    <property type="match status" value="1"/>
</dbReference>
<feature type="compositionally biased region" description="Basic residues" evidence="13">
    <location>
        <begin position="117"/>
        <end position="133"/>
    </location>
</feature>
<organism evidence="17 18">
    <name type="scientific">Heterodera trifolii</name>
    <dbReference type="NCBI Taxonomy" id="157864"/>
    <lineage>
        <taxon>Eukaryota</taxon>
        <taxon>Metazoa</taxon>
        <taxon>Ecdysozoa</taxon>
        <taxon>Nematoda</taxon>
        <taxon>Chromadorea</taxon>
        <taxon>Rhabditida</taxon>
        <taxon>Tylenchina</taxon>
        <taxon>Tylenchomorpha</taxon>
        <taxon>Tylenchoidea</taxon>
        <taxon>Heteroderidae</taxon>
        <taxon>Heteroderinae</taxon>
        <taxon>Heterodera</taxon>
    </lineage>
</organism>
<dbReference type="InterPro" id="IPR011009">
    <property type="entry name" value="Kinase-like_dom_sf"/>
</dbReference>
<keyword evidence="11" id="KW-0597">Phosphoprotein</keyword>
<comment type="similarity">
    <text evidence="11">Belongs to the protein kinase superfamily. Tyr protein kinase family. Insulin receptor subfamily.</text>
</comment>
<comment type="subcellular location">
    <subcellularLocation>
        <location evidence="1">Cell membrane</location>
        <topology evidence="1">Single-pass type I membrane protein</topology>
    </subcellularLocation>
</comment>
<dbReference type="Gene3D" id="3.30.200.20">
    <property type="entry name" value="Phosphorylase Kinase, domain 1"/>
    <property type="match status" value="1"/>
</dbReference>
<keyword evidence="12" id="KW-0175">Coiled coil</keyword>
<feature type="compositionally biased region" description="Polar residues" evidence="13">
    <location>
        <begin position="1898"/>
        <end position="1908"/>
    </location>
</feature>
<keyword evidence="14" id="KW-1133">Transmembrane helix</keyword>
<keyword evidence="14" id="KW-0472">Membrane</keyword>
<feature type="compositionally biased region" description="Basic and acidic residues" evidence="13">
    <location>
        <begin position="98"/>
        <end position="116"/>
    </location>
</feature>